<dbReference type="InterPro" id="IPR012677">
    <property type="entry name" value="Nucleotide-bd_a/b_plait_sf"/>
</dbReference>
<dbReference type="Proteomes" id="UP000030669">
    <property type="component" value="Unassembled WGS sequence"/>
</dbReference>
<evidence type="ECO:0000256" key="4">
    <source>
        <dbReference type="ARBA" id="ARBA00039977"/>
    </source>
</evidence>
<dbReference type="AlphaFoldDB" id="S7QB50"/>
<dbReference type="EMBL" id="KB469300">
    <property type="protein sequence ID" value="EPQ56558.1"/>
    <property type="molecule type" value="Genomic_DNA"/>
</dbReference>
<evidence type="ECO:0000256" key="5">
    <source>
        <dbReference type="SAM" id="MobiDB-lite"/>
    </source>
</evidence>
<accession>S7QB50</accession>
<dbReference type="GO" id="GO:0003735">
    <property type="term" value="F:structural constituent of ribosome"/>
    <property type="evidence" value="ECO:0007669"/>
    <property type="project" value="InterPro"/>
</dbReference>
<dbReference type="RefSeq" id="XP_007865272.1">
    <property type="nucleotide sequence ID" value="XM_007867081.1"/>
</dbReference>
<dbReference type="InterPro" id="IPR012678">
    <property type="entry name" value="Ribosomal_uL23/eL15/eS24_sf"/>
</dbReference>
<keyword evidence="3" id="KW-0687">Ribonucleoprotein</keyword>
<sequence length="316" mass="36326">MQSLSKCFTRLYATIPQPAAVARTASTPRQVRLRRLRKRKAPVPPGKSDALPSGATPSEHDRYRRLRALGELVTRDGAHEYSEEEWLDKLNSQRTRIRGIVQVKQGEDAGKKKIVGQRVYLPNLVFRLVRNHTPPGQPYNPYEATFRVPQSVTKNDVRGYLASVYGVKTTYIRTDNYLSPVYRGGNGSWSVTKSYKTYKRAVVGLVDPFYYPQALEDMHQEEREARQKWIEDKFGLEKIREYRQYILLRMTRKNSKDWKWSGVSPNRRTIMKKIGLARSEREAQIHNTKKMILEARASGKPISEVLASSQTEAPAS</sequence>
<dbReference type="STRING" id="670483.S7QB50"/>
<dbReference type="GeneID" id="19307326"/>
<organism evidence="6 7">
    <name type="scientific">Gloeophyllum trabeum (strain ATCC 11539 / FP-39264 / Madison 617)</name>
    <name type="common">Brown rot fungus</name>
    <dbReference type="NCBI Taxonomy" id="670483"/>
    <lineage>
        <taxon>Eukaryota</taxon>
        <taxon>Fungi</taxon>
        <taxon>Dikarya</taxon>
        <taxon>Basidiomycota</taxon>
        <taxon>Agaricomycotina</taxon>
        <taxon>Agaricomycetes</taxon>
        <taxon>Gloeophyllales</taxon>
        <taxon>Gloeophyllaceae</taxon>
        <taxon>Gloeophyllum</taxon>
    </lineage>
</organism>
<reference evidence="6 7" key="1">
    <citation type="journal article" date="2012" name="Science">
        <title>The Paleozoic origin of enzymatic lignin decomposition reconstructed from 31 fungal genomes.</title>
        <authorList>
            <person name="Floudas D."/>
            <person name="Binder M."/>
            <person name="Riley R."/>
            <person name="Barry K."/>
            <person name="Blanchette R.A."/>
            <person name="Henrissat B."/>
            <person name="Martinez A.T."/>
            <person name="Otillar R."/>
            <person name="Spatafora J.W."/>
            <person name="Yadav J.S."/>
            <person name="Aerts A."/>
            <person name="Benoit I."/>
            <person name="Boyd A."/>
            <person name="Carlson A."/>
            <person name="Copeland A."/>
            <person name="Coutinho P.M."/>
            <person name="de Vries R.P."/>
            <person name="Ferreira P."/>
            <person name="Findley K."/>
            <person name="Foster B."/>
            <person name="Gaskell J."/>
            <person name="Glotzer D."/>
            <person name="Gorecki P."/>
            <person name="Heitman J."/>
            <person name="Hesse C."/>
            <person name="Hori C."/>
            <person name="Igarashi K."/>
            <person name="Jurgens J.A."/>
            <person name="Kallen N."/>
            <person name="Kersten P."/>
            <person name="Kohler A."/>
            <person name="Kuees U."/>
            <person name="Kumar T.K.A."/>
            <person name="Kuo A."/>
            <person name="LaButti K."/>
            <person name="Larrondo L.F."/>
            <person name="Lindquist E."/>
            <person name="Ling A."/>
            <person name="Lombard V."/>
            <person name="Lucas S."/>
            <person name="Lundell T."/>
            <person name="Martin R."/>
            <person name="McLaughlin D.J."/>
            <person name="Morgenstern I."/>
            <person name="Morin E."/>
            <person name="Murat C."/>
            <person name="Nagy L.G."/>
            <person name="Nolan M."/>
            <person name="Ohm R.A."/>
            <person name="Patyshakuliyeva A."/>
            <person name="Rokas A."/>
            <person name="Ruiz-Duenas F.J."/>
            <person name="Sabat G."/>
            <person name="Salamov A."/>
            <person name="Samejima M."/>
            <person name="Schmutz J."/>
            <person name="Slot J.C."/>
            <person name="St John F."/>
            <person name="Stenlid J."/>
            <person name="Sun H."/>
            <person name="Sun S."/>
            <person name="Syed K."/>
            <person name="Tsang A."/>
            <person name="Wiebenga A."/>
            <person name="Young D."/>
            <person name="Pisabarro A."/>
            <person name="Eastwood D.C."/>
            <person name="Martin F."/>
            <person name="Cullen D."/>
            <person name="Grigoriev I.V."/>
            <person name="Hibbett D.S."/>
        </authorList>
    </citation>
    <scope>NUCLEOTIDE SEQUENCE [LARGE SCALE GENOMIC DNA]</scope>
    <source>
        <strain evidence="6 7">ATCC 11539</strain>
    </source>
</reference>
<comment type="similarity">
    <text evidence="1">Belongs to the universal ribosomal protein uL23 family.</text>
</comment>
<evidence type="ECO:0000313" key="6">
    <source>
        <dbReference type="EMBL" id="EPQ56558.1"/>
    </source>
</evidence>
<dbReference type="PANTHER" id="PTHR12059:SF5">
    <property type="entry name" value="LARGE RIBOSOMAL SUBUNIT PROTEIN UL23M"/>
    <property type="match status" value="1"/>
</dbReference>
<dbReference type="HOGENOM" id="CLU_073162_0_0_1"/>
<dbReference type="PANTHER" id="PTHR12059">
    <property type="entry name" value="RIBOSOMAL PROTEIN L23-RELATED"/>
    <property type="match status" value="1"/>
</dbReference>
<keyword evidence="7" id="KW-1185">Reference proteome</keyword>
<evidence type="ECO:0000313" key="7">
    <source>
        <dbReference type="Proteomes" id="UP000030669"/>
    </source>
</evidence>
<dbReference type="KEGG" id="gtr:GLOTRDRAFT_59889"/>
<name>S7QB50_GLOTA</name>
<evidence type="ECO:0000256" key="2">
    <source>
        <dbReference type="ARBA" id="ARBA00022980"/>
    </source>
</evidence>
<dbReference type="OrthoDB" id="275582at2759"/>
<dbReference type="SUPFAM" id="SSF54189">
    <property type="entry name" value="Ribosomal proteins S24e, L23 and L15e"/>
    <property type="match status" value="1"/>
</dbReference>
<dbReference type="GO" id="GO:0032543">
    <property type="term" value="P:mitochondrial translation"/>
    <property type="evidence" value="ECO:0007669"/>
    <property type="project" value="TreeGrafter"/>
</dbReference>
<proteinExistence type="inferred from homology"/>
<dbReference type="GO" id="GO:0005762">
    <property type="term" value="C:mitochondrial large ribosomal subunit"/>
    <property type="evidence" value="ECO:0007669"/>
    <property type="project" value="TreeGrafter"/>
</dbReference>
<feature type="region of interest" description="Disordered" evidence="5">
    <location>
        <begin position="37"/>
        <end position="61"/>
    </location>
</feature>
<evidence type="ECO:0000256" key="3">
    <source>
        <dbReference type="ARBA" id="ARBA00023274"/>
    </source>
</evidence>
<gene>
    <name evidence="6" type="ORF">GLOTRDRAFT_59889</name>
</gene>
<dbReference type="eggNOG" id="KOG4089">
    <property type="taxonomic scope" value="Eukaryota"/>
</dbReference>
<dbReference type="OMA" id="KGWKWRT"/>
<dbReference type="InterPro" id="IPR013025">
    <property type="entry name" value="Ribosomal_uL23-like"/>
</dbReference>
<protein>
    <recommendedName>
        <fullName evidence="4">Large ribosomal subunit protein uL23m</fullName>
    </recommendedName>
</protein>
<evidence type="ECO:0000256" key="1">
    <source>
        <dbReference type="ARBA" id="ARBA00006700"/>
    </source>
</evidence>
<keyword evidence="2 6" id="KW-0689">Ribosomal protein</keyword>
<dbReference type="Gene3D" id="3.30.70.330">
    <property type="match status" value="1"/>
</dbReference>